<dbReference type="Proteomes" id="UP000231632">
    <property type="component" value="Unassembled WGS sequence"/>
</dbReference>
<dbReference type="InterPro" id="IPR055245">
    <property type="entry name" value="HTH_proteobacteria"/>
</dbReference>
<evidence type="ECO:0000313" key="3">
    <source>
        <dbReference type="Proteomes" id="UP000231632"/>
    </source>
</evidence>
<gene>
    <name evidence="2" type="ORF">MMIC_P1801</name>
</gene>
<keyword evidence="3" id="KW-1185">Reference proteome</keyword>
<dbReference type="OrthoDB" id="5460933at2"/>
<dbReference type="EMBL" id="BDFD01000016">
    <property type="protein sequence ID" value="GAV20826.1"/>
    <property type="molecule type" value="Genomic_DNA"/>
</dbReference>
<proteinExistence type="predicted"/>
<protein>
    <recommendedName>
        <fullName evidence="1">Winged helix-turn-helix domain-containing protein</fullName>
    </recommendedName>
</protein>
<name>A0A1L8CPH4_9PROT</name>
<organism evidence="2 3">
    <name type="scientific">Mariprofundus micogutta</name>
    <dbReference type="NCBI Taxonomy" id="1921010"/>
    <lineage>
        <taxon>Bacteria</taxon>
        <taxon>Pseudomonadati</taxon>
        <taxon>Pseudomonadota</taxon>
        <taxon>Candidatius Mariprofundia</taxon>
        <taxon>Mariprofundales</taxon>
        <taxon>Mariprofundaceae</taxon>
        <taxon>Mariprofundus</taxon>
    </lineage>
</organism>
<reference evidence="2 3" key="1">
    <citation type="journal article" date="2017" name="Arch. Microbiol.">
        <title>Mariprofundus micogutta sp. nov., a novel iron-oxidizing zetaproteobacterium isolated from a deep-sea hydrothermal field at the Bayonnaise knoll of the Izu-Ogasawara arc, and a description of Mariprofundales ord. nov. and Zetaproteobacteria classis nov.</title>
        <authorList>
            <person name="Makita H."/>
            <person name="Tanaka E."/>
            <person name="Mitsunobu S."/>
            <person name="Miyazaki M."/>
            <person name="Nunoura T."/>
            <person name="Uematsu K."/>
            <person name="Takaki Y."/>
            <person name="Nishi S."/>
            <person name="Shimamura S."/>
            <person name="Takai K."/>
        </authorList>
    </citation>
    <scope>NUCLEOTIDE SEQUENCE [LARGE SCALE GENOMIC DNA]</scope>
    <source>
        <strain evidence="2 3">ET2</strain>
    </source>
</reference>
<dbReference type="STRING" id="1921010.MMIC_P1801"/>
<sequence length="77" mass="8637">MSASTSQQRNEIIRMIRSKGRMSTLDARNNGIMHPAMRVKELRNQGHKIVTNWINQTDHAGIGHRIAVYTIDGGSHA</sequence>
<comment type="caution">
    <text evidence="2">The sequence shown here is derived from an EMBL/GenBank/DDBJ whole genome shotgun (WGS) entry which is preliminary data.</text>
</comment>
<dbReference type="RefSeq" id="WP_072660128.1">
    <property type="nucleotide sequence ID" value="NZ_BDFD01000016.1"/>
</dbReference>
<evidence type="ECO:0000313" key="2">
    <source>
        <dbReference type="EMBL" id="GAV20826.1"/>
    </source>
</evidence>
<evidence type="ECO:0000259" key="1">
    <source>
        <dbReference type="Pfam" id="PF14090"/>
    </source>
</evidence>
<dbReference type="Pfam" id="PF14090">
    <property type="entry name" value="HTH_39"/>
    <property type="match status" value="1"/>
</dbReference>
<feature type="domain" description="Winged helix-turn-helix" evidence="1">
    <location>
        <begin position="8"/>
        <end position="71"/>
    </location>
</feature>
<accession>A0A1L8CPH4</accession>
<dbReference type="AlphaFoldDB" id="A0A1L8CPH4"/>